<evidence type="ECO:0000313" key="4">
    <source>
        <dbReference type="Proteomes" id="UP000235293"/>
    </source>
</evidence>
<name>A0A9X7FFA9_9BIFI</name>
<dbReference type="Proteomes" id="UP000235293">
    <property type="component" value="Unassembled WGS sequence"/>
</dbReference>
<proteinExistence type="predicted"/>
<keyword evidence="2" id="KW-0472">Membrane</keyword>
<organism evidence="3 4">
    <name type="scientific">Gardnerella swidsinskii</name>
    <dbReference type="NCBI Taxonomy" id="2792979"/>
    <lineage>
        <taxon>Bacteria</taxon>
        <taxon>Bacillati</taxon>
        <taxon>Actinomycetota</taxon>
        <taxon>Actinomycetes</taxon>
        <taxon>Bifidobacteriales</taxon>
        <taxon>Bifidobacteriaceae</taxon>
        <taxon>Gardnerella</taxon>
    </lineage>
</organism>
<dbReference type="EMBL" id="PNGY01000001">
    <property type="protein sequence ID" value="PMC55149.1"/>
    <property type="molecule type" value="Genomic_DNA"/>
</dbReference>
<dbReference type="RefSeq" id="WP_012913831.1">
    <property type="nucleotide sequence ID" value="NZ_PNGY01000001.1"/>
</dbReference>
<evidence type="ECO:0000256" key="2">
    <source>
        <dbReference type="SAM" id="Phobius"/>
    </source>
</evidence>
<gene>
    <name evidence="3" type="ORF">CJ213_03340</name>
</gene>
<dbReference type="AlphaFoldDB" id="A0A9X7FFA9"/>
<keyword evidence="2" id="KW-1133">Transmembrane helix</keyword>
<reference evidence="3 4" key="1">
    <citation type="submission" date="2017-09" db="EMBL/GenBank/DDBJ databases">
        <title>Bacterial strain isolated from the female urinary microbiota.</title>
        <authorList>
            <person name="Thomas-White K."/>
            <person name="Kumar N."/>
            <person name="Forster S."/>
            <person name="Putonti C."/>
            <person name="Lawley T."/>
            <person name="Wolfe A.J."/>
        </authorList>
    </citation>
    <scope>NUCLEOTIDE SEQUENCE [LARGE SCALE GENOMIC DNA]</scope>
    <source>
        <strain evidence="3 4">UMB0411</strain>
    </source>
</reference>
<keyword evidence="2" id="KW-0812">Transmembrane</keyword>
<feature type="transmembrane region" description="Helical" evidence="2">
    <location>
        <begin position="22"/>
        <end position="42"/>
    </location>
</feature>
<evidence type="ECO:0000256" key="1">
    <source>
        <dbReference type="SAM" id="MobiDB-lite"/>
    </source>
</evidence>
<comment type="caution">
    <text evidence="3">The sequence shown here is derived from an EMBL/GenBank/DDBJ whole genome shotgun (WGS) entry which is preliminary data.</text>
</comment>
<feature type="compositionally biased region" description="Polar residues" evidence="1">
    <location>
        <begin position="125"/>
        <end position="147"/>
    </location>
</feature>
<protein>
    <submittedName>
        <fullName evidence="3">Uncharacterized protein</fullName>
    </submittedName>
</protein>
<evidence type="ECO:0000313" key="3">
    <source>
        <dbReference type="EMBL" id="PMC55149.1"/>
    </source>
</evidence>
<accession>A0A9X7FFA9</accession>
<sequence length="333" mass="37291">MQTLYVLLNDIYKQVKRSIARALVLLICVLISPLLTACGTLQNIHVEHTVHTAAPENACAKAYRLAQKRQREIKKNQNNTSLKDFETAAKYWKTVAQQCPGRLSESIVYSTQAQWEMLSKKNSDENSNNVSNKSGNESSENTKTTTAQQMEHDSYANLIEVINHYKNFKWTHQPLAQAAEAEDKLAFILQTLAARKEQNIALEYSDMASTNAQTLMRAAGEGTDLRKKVYDIPQETLESGKTHDSVSGKDLPITAIAYMDCAREELAAFNQIITITSKNNNASENNVTAKSDDNDSVMRAQQTLKNAIVQLITSRLLRAYELGYPTDTKLILK</sequence>
<feature type="region of interest" description="Disordered" evidence="1">
    <location>
        <begin position="119"/>
        <end position="147"/>
    </location>
</feature>